<dbReference type="GO" id="GO:0016020">
    <property type="term" value="C:membrane"/>
    <property type="evidence" value="ECO:0007669"/>
    <property type="project" value="UniProtKB-SubCell"/>
</dbReference>
<dbReference type="Pfam" id="PF00083">
    <property type="entry name" value="Sugar_tr"/>
    <property type="match status" value="1"/>
</dbReference>
<feature type="transmembrane region" description="Helical" evidence="6">
    <location>
        <begin position="204"/>
        <end position="221"/>
    </location>
</feature>
<feature type="transmembrane region" description="Helical" evidence="6">
    <location>
        <begin position="270"/>
        <end position="290"/>
    </location>
</feature>
<evidence type="ECO:0000256" key="2">
    <source>
        <dbReference type="ARBA" id="ARBA00022692"/>
    </source>
</evidence>
<feature type="transmembrane region" description="Helical" evidence="6">
    <location>
        <begin position="574"/>
        <end position="592"/>
    </location>
</feature>
<evidence type="ECO:0000256" key="1">
    <source>
        <dbReference type="ARBA" id="ARBA00004141"/>
    </source>
</evidence>
<dbReference type="AlphaFoldDB" id="A0A2A2JK26"/>
<reference evidence="8 9" key="1">
    <citation type="journal article" date="2017" name="Curr. Biol.">
        <title>Genome architecture and evolution of a unichromosomal asexual nematode.</title>
        <authorList>
            <person name="Fradin H."/>
            <person name="Zegar C."/>
            <person name="Gutwein M."/>
            <person name="Lucas J."/>
            <person name="Kovtun M."/>
            <person name="Corcoran D."/>
            <person name="Baugh L.R."/>
            <person name="Kiontke K."/>
            <person name="Gunsalus K."/>
            <person name="Fitch D.H."/>
            <person name="Piano F."/>
        </authorList>
    </citation>
    <scope>NUCLEOTIDE SEQUENCE [LARGE SCALE GENOMIC DNA]</scope>
    <source>
        <strain evidence="8">PF1309</strain>
    </source>
</reference>
<dbReference type="OrthoDB" id="5296287at2759"/>
<feature type="transmembrane region" description="Helical" evidence="6">
    <location>
        <begin position="482"/>
        <end position="504"/>
    </location>
</feature>
<evidence type="ECO:0000256" key="6">
    <source>
        <dbReference type="SAM" id="Phobius"/>
    </source>
</evidence>
<evidence type="ECO:0000313" key="8">
    <source>
        <dbReference type="EMBL" id="PAV61997.1"/>
    </source>
</evidence>
<dbReference type="InterPro" id="IPR036259">
    <property type="entry name" value="MFS_trans_sf"/>
</dbReference>
<gene>
    <name evidence="8" type="ORF">WR25_00570</name>
</gene>
<feature type="transmembrane region" description="Helical" evidence="6">
    <location>
        <begin position="510"/>
        <end position="531"/>
    </location>
</feature>
<feature type="domain" description="Major facilitator superfamily (MFS) profile" evidence="7">
    <location>
        <begin position="147"/>
        <end position="600"/>
    </location>
</feature>
<keyword evidence="3 6" id="KW-1133">Transmembrane helix</keyword>
<feature type="transmembrane region" description="Helical" evidence="6">
    <location>
        <begin position="77"/>
        <end position="101"/>
    </location>
</feature>
<evidence type="ECO:0000256" key="4">
    <source>
        <dbReference type="ARBA" id="ARBA00023136"/>
    </source>
</evidence>
<dbReference type="PROSITE" id="PS50850">
    <property type="entry name" value="MFS"/>
    <property type="match status" value="1"/>
</dbReference>
<dbReference type="PANTHER" id="PTHR24064">
    <property type="entry name" value="SOLUTE CARRIER FAMILY 22 MEMBER"/>
    <property type="match status" value="1"/>
</dbReference>
<dbReference type="STRING" id="2018661.A0A2A2JK26"/>
<accession>A0A2A2JK26</accession>
<dbReference type="SUPFAM" id="SSF103473">
    <property type="entry name" value="MFS general substrate transporter"/>
    <property type="match status" value="1"/>
</dbReference>
<comment type="subcellular location">
    <subcellularLocation>
        <location evidence="1">Membrane</location>
        <topology evidence="1">Multi-pass membrane protein</topology>
    </subcellularLocation>
</comment>
<dbReference type="InterPro" id="IPR020846">
    <property type="entry name" value="MFS_dom"/>
</dbReference>
<dbReference type="Proteomes" id="UP000218231">
    <property type="component" value="Unassembled WGS sequence"/>
</dbReference>
<evidence type="ECO:0000259" key="7">
    <source>
        <dbReference type="PROSITE" id="PS50850"/>
    </source>
</evidence>
<protein>
    <recommendedName>
        <fullName evidence="7">Major facilitator superfamily (MFS) profile domain-containing protein</fullName>
    </recommendedName>
</protein>
<feature type="transmembrane region" description="Helical" evidence="6">
    <location>
        <begin position="409"/>
        <end position="430"/>
    </location>
</feature>
<dbReference type="Gene3D" id="1.20.1250.20">
    <property type="entry name" value="MFS general substrate transporter like domains"/>
    <property type="match status" value="1"/>
</dbReference>
<feature type="region of interest" description="Disordered" evidence="5">
    <location>
        <begin position="1"/>
        <end position="45"/>
    </location>
</feature>
<sequence length="638" mass="72012">MPKEEMVPDEKEKLQIEDTEKEDVKELIESGSNSDNDNDDDNEAPILEPDEVVLEPVPAETHKNAATLSDFAQLGPYLYLILIVIECSTLTSLSSMVYMVYAGNTLFSTFLRCFKTINIKVSQIQDDQARHFIIRTYSGYKPSLIPSCNLSQYNNFTSPNGCNLLGLYRNESTACRPSLSYQFYSVNVEFNMLCEDGKAVKNSITYQMVGVLIGAFVFGQISDMFGRKRVRKIRVHQKFTSFFQVLIIVLLGISIFSLLTANVGNFVQFLMTRIAVGFFTGGLSAVQGVFLIENIPKRHRMWVNTIVTWSPNYIFFPLIAYLCYTWRKLSLFTSGISLLACILLAFTFESPRWMIQKGRISEARNAIAKIRKINGDTNEVDAAHIEEILADEEKMYANKHKSSGKKYTFYHIVCTKTYLIWTLTLCYGVISASLINYGLLFNIETLSGSLFWNSSLYGIVRWSTNCFVGSSDYFIPKFGRKTLHLVAVVFIVVAVITISILYTIGGQNDYNLYIRYITIAVTAIASQLSLTKMMTCSELFPTAIRNVAISAVSICSRAGVALSPQLFYLADIKLILPYIVVATLCMIDLVVFQLNVPETKNKTLENHLPPKSERLFYRRKKNKSADHIALTSTSNYTS</sequence>
<proteinExistence type="predicted"/>
<name>A0A2A2JK26_9BILA</name>
<organism evidence="8 9">
    <name type="scientific">Diploscapter pachys</name>
    <dbReference type="NCBI Taxonomy" id="2018661"/>
    <lineage>
        <taxon>Eukaryota</taxon>
        <taxon>Metazoa</taxon>
        <taxon>Ecdysozoa</taxon>
        <taxon>Nematoda</taxon>
        <taxon>Chromadorea</taxon>
        <taxon>Rhabditida</taxon>
        <taxon>Rhabditina</taxon>
        <taxon>Rhabditomorpha</taxon>
        <taxon>Rhabditoidea</taxon>
        <taxon>Rhabditidae</taxon>
        <taxon>Diploscapter</taxon>
    </lineage>
</organism>
<keyword evidence="4 6" id="KW-0472">Membrane</keyword>
<feature type="transmembrane region" description="Helical" evidence="6">
    <location>
        <begin position="242"/>
        <end position="264"/>
    </location>
</feature>
<feature type="compositionally biased region" description="Basic and acidic residues" evidence="5">
    <location>
        <begin position="1"/>
        <end position="28"/>
    </location>
</feature>
<dbReference type="GO" id="GO:0022857">
    <property type="term" value="F:transmembrane transporter activity"/>
    <property type="evidence" value="ECO:0007669"/>
    <property type="project" value="InterPro"/>
</dbReference>
<comment type="caution">
    <text evidence="8">The sequence shown here is derived from an EMBL/GenBank/DDBJ whole genome shotgun (WGS) entry which is preliminary data.</text>
</comment>
<evidence type="ECO:0000313" key="9">
    <source>
        <dbReference type="Proteomes" id="UP000218231"/>
    </source>
</evidence>
<evidence type="ECO:0000256" key="3">
    <source>
        <dbReference type="ARBA" id="ARBA00022989"/>
    </source>
</evidence>
<feature type="compositionally biased region" description="Acidic residues" evidence="5">
    <location>
        <begin position="36"/>
        <end position="45"/>
    </location>
</feature>
<evidence type="ECO:0000256" key="5">
    <source>
        <dbReference type="SAM" id="MobiDB-lite"/>
    </source>
</evidence>
<feature type="transmembrane region" description="Helical" evidence="6">
    <location>
        <begin position="329"/>
        <end position="348"/>
    </location>
</feature>
<keyword evidence="2 6" id="KW-0812">Transmembrane</keyword>
<feature type="transmembrane region" description="Helical" evidence="6">
    <location>
        <begin position="302"/>
        <end position="323"/>
    </location>
</feature>
<dbReference type="EMBL" id="LIAE01010390">
    <property type="protein sequence ID" value="PAV61997.1"/>
    <property type="molecule type" value="Genomic_DNA"/>
</dbReference>
<keyword evidence="9" id="KW-1185">Reference proteome</keyword>
<dbReference type="InterPro" id="IPR005828">
    <property type="entry name" value="MFS_sugar_transport-like"/>
</dbReference>